<accession>A0A8J3G8B4</accession>
<dbReference type="EMBL" id="BMXF01000001">
    <property type="protein sequence ID" value="GHB63711.1"/>
    <property type="molecule type" value="Genomic_DNA"/>
</dbReference>
<dbReference type="GO" id="GO:0009279">
    <property type="term" value="C:cell outer membrane"/>
    <property type="evidence" value="ECO:0007669"/>
    <property type="project" value="UniProtKB-SubCell"/>
</dbReference>
<dbReference type="InterPro" id="IPR012944">
    <property type="entry name" value="SusD_RagB_dom"/>
</dbReference>
<comment type="subcellular location">
    <subcellularLocation>
        <location evidence="1">Cell outer membrane</location>
    </subcellularLocation>
</comment>
<keyword evidence="5" id="KW-0998">Cell outer membrane</keyword>
<evidence type="ECO:0000256" key="3">
    <source>
        <dbReference type="ARBA" id="ARBA00022729"/>
    </source>
</evidence>
<dbReference type="InterPro" id="IPR033985">
    <property type="entry name" value="SusD-like_N"/>
</dbReference>
<feature type="region of interest" description="Disordered" evidence="6">
    <location>
        <begin position="486"/>
        <end position="524"/>
    </location>
</feature>
<dbReference type="SUPFAM" id="SSF48452">
    <property type="entry name" value="TPR-like"/>
    <property type="match status" value="1"/>
</dbReference>
<dbReference type="Gene3D" id="1.25.40.390">
    <property type="match status" value="1"/>
</dbReference>
<sequence length="524" mass="58791">MNIQILKKSVVLTAVLGTGIMFGCNEEILDQKNPNALTPSTFWQTQEDATKAILGAYSPFTHIWDYARFEIFLSDYRDDVVNGYGTSERTGIGNFNGISLGNGTMWVWSTNYQGITRANEVLFNVPDIKMDATLRDNILGEAYFIRAYNYFQLVNNWLNVPLITQPITEIKDPEAITQADPEEVWKLIISDLTQAQKLLPQKWNAANVGRATWGTATGYLGKVYLYRKNFQAAKAEFKKIIDSGNYKLTDDYSDNFTEDKENNSESLFEIQLIADGNGGWGGDAPGLGKGAAFQPDIAPAGFTGQDGMRINQWALDLFLDEKTINGEVDPRTYTTMFWNTTAKTNYRGKTLAATTYEGKTYTQVYGANAKNLVYGNKFLDTRKGYSSSQNISWHQSGNNLRLMRYADVLLMYAEAEMGSFGGGAATQAAVDAVNLVRKRADMPLFDLKMTMQDIADERVKELTLERSRYFDLLRWGMVKSRIADNPQFKSESGGTGAYKPGREYIDIPQNELDANPNFKHNPGY</sequence>
<evidence type="ECO:0000259" key="7">
    <source>
        <dbReference type="Pfam" id="PF07980"/>
    </source>
</evidence>
<evidence type="ECO:0000256" key="6">
    <source>
        <dbReference type="SAM" id="MobiDB-lite"/>
    </source>
</evidence>
<dbReference type="RefSeq" id="WP_189563871.1">
    <property type="nucleotide sequence ID" value="NZ_BMXF01000001.1"/>
</dbReference>
<evidence type="ECO:0000256" key="4">
    <source>
        <dbReference type="ARBA" id="ARBA00023136"/>
    </source>
</evidence>
<keyword evidence="4" id="KW-0472">Membrane</keyword>
<gene>
    <name evidence="9" type="ORF">GCM10007390_16930</name>
</gene>
<dbReference type="AlphaFoldDB" id="A0A8J3G8B4"/>
<evidence type="ECO:0000259" key="8">
    <source>
        <dbReference type="Pfam" id="PF14322"/>
    </source>
</evidence>
<evidence type="ECO:0000313" key="10">
    <source>
        <dbReference type="Proteomes" id="UP000598271"/>
    </source>
</evidence>
<evidence type="ECO:0000256" key="5">
    <source>
        <dbReference type="ARBA" id="ARBA00023237"/>
    </source>
</evidence>
<dbReference type="InterPro" id="IPR011990">
    <property type="entry name" value="TPR-like_helical_dom_sf"/>
</dbReference>
<feature type="domain" description="RagB/SusD" evidence="7">
    <location>
        <begin position="265"/>
        <end position="524"/>
    </location>
</feature>
<dbReference type="Proteomes" id="UP000598271">
    <property type="component" value="Unassembled WGS sequence"/>
</dbReference>
<dbReference type="PROSITE" id="PS51257">
    <property type="entry name" value="PROKAR_LIPOPROTEIN"/>
    <property type="match status" value="1"/>
</dbReference>
<evidence type="ECO:0000256" key="2">
    <source>
        <dbReference type="ARBA" id="ARBA00006275"/>
    </source>
</evidence>
<dbReference type="Pfam" id="PF07980">
    <property type="entry name" value="SusD_RagB"/>
    <property type="match status" value="1"/>
</dbReference>
<protein>
    <submittedName>
        <fullName evidence="9">Membrane protein</fullName>
    </submittedName>
</protein>
<proteinExistence type="inferred from homology"/>
<feature type="domain" description="SusD-like N-terminal" evidence="8">
    <location>
        <begin position="29"/>
        <end position="225"/>
    </location>
</feature>
<name>A0A8J3G8B4_9BACT</name>
<comment type="caution">
    <text evidence="9">The sequence shown here is derived from an EMBL/GenBank/DDBJ whole genome shotgun (WGS) entry which is preliminary data.</text>
</comment>
<keyword evidence="3" id="KW-0732">Signal</keyword>
<comment type="similarity">
    <text evidence="2">Belongs to the SusD family.</text>
</comment>
<evidence type="ECO:0000313" key="9">
    <source>
        <dbReference type="EMBL" id="GHB63711.1"/>
    </source>
</evidence>
<organism evidence="9 10">
    <name type="scientific">Persicitalea jodogahamensis</name>
    <dbReference type="NCBI Taxonomy" id="402147"/>
    <lineage>
        <taxon>Bacteria</taxon>
        <taxon>Pseudomonadati</taxon>
        <taxon>Bacteroidota</taxon>
        <taxon>Cytophagia</taxon>
        <taxon>Cytophagales</taxon>
        <taxon>Spirosomataceae</taxon>
        <taxon>Persicitalea</taxon>
    </lineage>
</organism>
<reference evidence="9 10" key="1">
    <citation type="journal article" date="2014" name="Int. J. Syst. Evol. Microbiol.">
        <title>Complete genome sequence of Corynebacterium casei LMG S-19264T (=DSM 44701T), isolated from a smear-ripened cheese.</title>
        <authorList>
            <consortium name="US DOE Joint Genome Institute (JGI-PGF)"/>
            <person name="Walter F."/>
            <person name="Albersmeier A."/>
            <person name="Kalinowski J."/>
            <person name="Ruckert C."/>
        </authorList>
    </citation>
    <scope>NUCLEOTIDE SEQUENCE [LARGE SCALE GENOMIC DNA]</scope>
    <source>
        <strain evidence="9 10">KCTC 12866</strain>
    </source>
</reference>
<evidence type="ECO:0000256" key="1">
    <source>
        <dbReference type="ARBA" id="ARBA00004442"/>
    </source>
</evidence>
<keyword evidence="10" id="KW-1185">Reference proteome</keyword>
<dbReference type="Pfam" id="PF14322">
    <property type="entry name" value="SusD-like_3"/>
    <property type="match status" value="1"/>
</dbReference>